<dbReference type="RefSeq" id="WP_256505046.1">
    <property type="nucleotide sequence ID" value="NZ_CP101740.1"/>
</dbReference>
<feature type="compositionally biased region" description="Basic and acidic residues" evidence="1">
    <location>
        <begin position="52"/>
        <end position="61"/>
    </location>
</feature>
<keyword evidence="3" id="KW-1185">Reference proteome</keyword>
<reference evidence="2" key="1">
    <citation type="submission" date="2022-07" db="EMBL/GenBank/DDBJ databases">
        <title>Sphingomonas sp. nov., a novel bacterium isolated from the north slope of the Mount Everest.</title>
        <authorList>
            <person name="Cui X."/>
            <person name="Liu Y."/>
        </authorList>
    </citation>
    <scope>NUCLEOTIDE SEQUENCE</scope>
    <source>
        <strain evidence="2">S5-59</strain>
    </source>
</reference>
<protein>
    <submittedName>
        <fullName evidence="2">Uncharacterized protein</fullName>
    </submittedName>
</protein>
<sequence length="98" mass="9867">MAQGELPIDDAAIDSLSVAPGDPANEKQPAGSADAGSDEAIAERLEDDPDDCEAKLDRGLDESMDASDVPALTQPGAGDEPAPSSGFDEAAEASLRGV</sequence>
<evidence type="ECO:0000313" key="2">
    <source>
        <dbReference type="EMBL" id="UUL81380.1"/>
    </source>
</evidence>
<organism evidence="2 3">
    <name type="scientific">Sphingomonas qomolangmaensis</name>
    <dbReference type="NCBI Taxonomy" id="2918765"/>
    <lineage>
        <taxon>Bacteria</taxon>
        <taxon>Pseudomonadati</taxon>
        <taxon>Pseudomonadota</taxon>
        <taxon>Alphaproteobacteria</taxon>
        <taxon>Sphingomonadales</taxon>
        <taxon>Sphingomonadaceae</taxon>
        <taxon>Sphingomonas</taxon>
    </lineage>
</organism>
<feature type="region of interest" description="Disordered" evidence="1">
    <location>
        <begin position="1"/>
        <end position="98"/>
    </location>
</feature>
<gene>
    <name evidence="2" type="ORF">NMP03_09110</name>
</gene>
<evidence type="ECO:0000313" key="3">
    <source>
        <dbReference type="Proteomes" id="UP001058533"/>
    </source>
</evidence>
<dbReference type="Proteomes" id="UP001058533">
    <property type="component" value="Chromosome"/>
</dbReference>
<proteinExistence type="predicted"/>
<dbReference type="EMBL" id="CP101740">
    <property type="protein sequence ID" value="UUL81380.1"/>
    <property type="molecule type" value="Genomic_DNA"/>
</dbReference>
<evidence type="ECO:0000256" key="1">
    <source>
        <dbReference type="SAM" id="MobiDB-lite"/>
    </source>
</evidence>
<accession>A0ABY5L353</accession>
<name>A0ABY5L353_9SPHN</name>